<name>A0A2B4RCJ3_STYPI</name>
<protein>
    <submittedName>
        <fullName evidence="1">Uncharacterized protein</fullName>
    </submittedName>
</protein>
<comment type="caution">
    <text evidence="1">The sequence shown here is derived from an EMBL/GenBank/DDBJ whole genome shotgun (WGS) entry which is preliminary data.</text>
</comment>
<gene>
    <name evidence="1" type="ORF">AWC38_SpisGene20941</name>
</gene>
<dbReference type="AlphaFoldDB" id="A0A2B4RCJ3"/>
<organism evidence="1 2">
    <name type="scientific">Stylophora pistillata</name>
    <name type="common">Smooth cauliflower coral</name>
    <dbReference type="NCBI Taxonomy" id="50429"/>
    <lineage>
        <taxon>Eukaryota</taxon>
        <taxon>Metazoa</taxon>
        <taxon>Cnidaria</taxon>
        <taxon>Anthozoa</taxon>
        <taxon>Hexacorallia</taxon>
        <taxon>Scleractinia</taxon>
        <taxon>Astrocoeniina</taxon>
        <taxon>Pocilloporidae</taxon>
        <taxon>Stylophora</taxon>
    </lineage>
</organism>
<accession>A0A2B4RCJ3</accession>
<keyword evidence="2" id="KW-1185">Reference proteome</keyword>
<evidence type="ECO:0000313" key="1">
    <source>
        <dbReference type="EMBL" id="PFX14876.1"/>
    </source>
</evidence>
<dbReference type="OrthoDB" id="5986888at2759"/>
<dbReference type="EMBL" id="LSMT01000716">
    <property type="protein sequence ID" value="PFX14876.1"/>
    <property type="molecule type" value="Genomic_DNA"/>
</dbReference>
<proteinExistence type="predicted"/>
<sequence length="508" mass="57661">MQLGEFPLQTSPEVVLFVLWDICGVCERKRRPFWKSESGSFRSDVFEKNTVERIQNDVELVKKRVIETDMVRKRKLLKRQRFPTSISEASSEEYAVPVAKRTCQRRAREAIDACNEIHGGTRENKSPMLDALWLTLVKEATPFQLAKYFSSSKKVMKKALPKVVKESIPTFENSFDNKIRSLRVLYSKGLLSKEKYKNEDEVVEGSYRELQPFLLQRADMYICLDKTSPSLCHFGSEQYHLRVALGADGAPFGKDDEATSWLVSFLNVGQQIASETDNFILAGANCSESHLSMQRYGRKLVSDVGDIEGKTFYLPDSEASAKFTFELIPSDMKWASTFSGELANSAFYFSPFGNVNNDNKSIVNANLGQSEQCLWKPWVYEERLQAISREDDSPQQQLQICTFAFIGLQLRDAISRFSRVTITEGVLQEIKDSCKRQYDPASFHYHKSTDVYVPKKIEQPNVCYCGLDKECSAEKCSLCSSGIYKSVERSAETGALDPYICNLLSVTS</sequence>
<evidence type="ECO:0000313" key="2">
    <source>
        <dbReference type="Proteomes" id="UP000225706"/>
    </source>
</evidence>
<dbReference type="Proteomes" id="UP000225706">
    <property type="component" value="Unassembled WGS sequence"/>
</dbReference>
<reference evidence="2" key="1">
    <citation type="journal article" date="2017" name="bioRxiv">
        <title>Comparative analysis of the genomes of Stylophora pistillata and Acropora digitifera provides evidence for extensive differences between species of corals.</title>
        <authorList>
            <person name="Voolstra C.R."/>
            <person name="Li Y."/>
            <person name="Liew Y.J."/>
            <person name="Baumgarten S."/>
            <person name="Zoccola D."/>
            <person name="Flot J.-F."/>
            <person name="Tambutte S."/>
            <person name="Allemand D."/>
            <person name="Aranda M."/>
        </authorList>
    </citation>
    <scope>NUCLEOTIDE SEQUENCE [LARGE SCALE GENOMIC DNA]</scope>
</reference>